<dbReference type="Pfam" id="PF24595">
    <property type="entry name" value="DUF7619"/>
    <property type="match status" value="1"/>
</dbReference>
<dbReference type="InterPro" id="IPR047589">
    <property type="entry name" value="DUF11_rpt"/>
</dbReference>
<feature type="signal peptide" evidence="2">
    <location>
        <begin position="1"/>
        <end position="22"/>
    </location>
</feature>
<name>A0ABS8MAW7_9FLAO</name>
<dbReference type="InterPro" id="IPR013431">
    <property type="entry name" value="Delta_60_rpt"/>
</dbReference>
<protein>
    <submittedName>
        <fullName evidence="5">T9SS type A sorting domain-containing protein</fullName>
    </submittedName>
</protein>
<reference evidence="5" key="1">
    <citation type="submission" date="2021-11" db="EMBL/GenBank/DDBJ databases">
        <title>Description of novel Flavobacterium species.</title>
        <authorList>
            <person name="Saticioglu I.B."/>
            <person name="Ay H."/>
            <person name="Altun S."/>
            <person name="Duman M."/>
        </authorList>
    </citation>
    <scope>NUCLEOTIDE SEQUENCE</scope>
    <source>
        <strain evidence="5">F-30</strain>
    </source>
</reference>
<dbReference type="InterPro" id="IPR055353">
    <property type="entry name" value="DUF7619"/>
</dbReference>
<evidence type="ECO:0000313" key="6">
    <source>
        <dbReference type="Proteomes" id="UP001430679"/>
    </source>
</evidence>
<organism evidence="5 6">
    <name type="scientific">Flavobacterium piscisymbiosum</name>
    <dbReference type="NCBI Taxonomy" id="2893753"/>
    <lineage>
        <taxon>Bacteria</taxon>
        <taxon>Pseudomonadati</taxon>
        <taxon>Bacteroidota</taxon>
        <taxon>Flavobacteriia</taxon>
        <taxon>Flavobacteriales</taxon>
        <taxon>Flavobacteriaceae</taxon>
        <taxon>Flavobacterium</taxon>
    </lineage>
</organism>
<feature type="domain" description="DUF7619" evidence="4">
    <location>
        <begin position="972"/>
        <end position="1102"/>
    </location>
</feature>
<dbReference type="NCBIfam" id="TIGR02608">
    <property type="entry name" value="delta_60_rpt"/>
    <property type="match status" value="8"/>
</dbReference>
<dbReference type="PANTHER" id="PTHR42754">
    <property type="entry name" value="ENDOGLUCANASE"/>
    <property type="match status" value="1"/>
</dbReference>
<dbReference type="InterPro" id="IPR026444">
    <property type="entry name" value="Secre_tail"/>
</dbReference>
<feature type="domain" description="Secretion system C-terminal sorting" evidence="3">
    <location>
        <begin position="1121"/>
        <end position="1187"/>
    </location>
</feature>
<dbReference type="Pfam" id="PF18962">
    <property type="entry name" value="Por_Secre_tail"/>
    <property type="match status" value="1"/>
</dbReference>
<dbReference type="RefSeq" id="WP_230033191.1">
    <property type="nucleotide sequence ID" value="NZ_JAJJMM010000001.1"/>
</dbReference>
<dbReference type="Pfam" id="PF17164">
    <property type="entry name" value="DUF5122"/>
    <property type="match status" value="10"/>
</dbReference>
<evidence type="ECO:0000256" key="2">
    <source>
        <dbReference type="SAM" id="SignalP"/>
    </source>
</evidence>
<comment type="caution">
    <text evidence="5">The sequence shown here is derived from an EMBL/GenBank/DDBJ whole genome shotgun (WGS) entry which is preliminary data.</text>
</comment>
<keyword evidence="1 2" id="KW-0732">Signal</keyword>
<dbReference type="Proteomes" id="UP001430679">
    <property type="component" value="Unassembled WGS sequence"/>
</dbReference>
<dbReference type="SUPFAM" id="SSF63829">
    <property type="entry name" value="Calcium-dependent phosphotriesterase"/>
    <property type="match status" value="1"/>
</dbReference>
<dbReference type="SUPFAM" id="SSF101898">
    <property type="entry name" value="NHL repeat"/>
    <property type="match status" value="1"/>
</dbReference>
<evidence type="ECO:0000259" key="4">
    <source>
        <dbReference type="Pfam" id="PF24595"/>
    </source>
</evidence>
<feature type="chain" id="PRO_5045135617" evidence="2">
    <location>
        <begin position="23"/>
        <end position="1193"/>
    </location>
</feature>
<dbReference type="NCBIfam" id="TIGR01451">
    <property type="entry name" value="B_ant_repeat"/>
    <property type="match status" value="1"/>
</dbReference>
<evidence type="ECO:0000313" key="5">
    <source>
        <dbReference type="EMBL" id="MCC9061865.1"/>
    </source>
</evidence>
<accession>A0ABS8MAW7</accession>
<dbReference type="NCBIfam" id="TIGR04183">
    <property type="entry name" value="Por_Secre_tail"/>
    <property type="match status" value="1"/>
</dbReference>
<keyword evidence="6" id="KW-1185">Reference proteome</keyword>
<dbReference type="EMBL" id="JAJJMM010000001">
    <property type="protein sequence ID" value="MCC9061865.1"/>
    <property type="molecule type" value="Genomic_DNA"/>
</dbReference>
<evidence type="ECO:0000259" key="3">
    <source>
        <dbReference type="Pfam" id="PF18962"/>
    </source>
</evidence>
<proteinExistence type="predicted"/>
<dbReference type="Gene3D" id="2.80.10.50">
    <property type="match status" value="5"/>
</dbReference>
<sequence>MKKLYLLLFFFLFSLLHSQNPAEIDLSYDYNDHDLILDGNVTTSITLSDGKVILVGEFTGYRTGNSVVIKTGSIIRLNSDLSYDSTFDIGKKLVGPIYSVALQSTGKIVVAGSFTSYNGTEIDRSLLRFNADGSLDTTFKSTEAKYSGIKQVKTGPDNKIYTVAGSRISRLTANGDPDSFSRSYGNSAIAFAVDKDGKMVIGAYDYDGQQAFKINPTGYPVSGYEPGFNYFDCGINSVDIQSDGKILVGGSFRSYGSKYTSYVSVNYLVRINLDGSLDTSFSCPELIGEYLGYCANAKVTVVLAQPDNKILVGGIFPPYKGAPSRNLIRLNSDGTIDNTFVTGTGTNAGINAISLRPNGNILVCASNVINGSYINLLVYNSYDIKTFFELDSKGKLVNREKSSTINAEKILQRPDGKFNIIGESRAPYHRGLKTINNDGSLAINTNLFGAFDNEPVGSSGPTEATSCLDGVIQPDGKMILVGDFHTYNDVLADGLVRLNSDYTLDTSFNIGKSFTFSDGDAAIRSVALQPDGKILVGGYFDTFRGIPTKSKVIRLNSNGELDSTFSTTTNIGSGPTQIEVQPDGKILINVSGLFRLNSDGTIDTSFNPQAGPSLFAKFALLPDGKILVPDDNRIKRMHSNGSIDTSFNSGEFDNAVSNSFAIQADGKILCAGRFNHFDNVSTRGLLRLNADGTLDPGFNIGTGFNAKVESVFIEADGKILVTGSFTNYNGAWCNGSVRLLGGDAFVVNGQSKIDYTNNGCDVNDIVFPNLKFDIAANSVNSVFISNNTGNYSIPLPSGKHTITPKLENPEYFNIQPKSISANFPSQASPLITNFCFTPNGIHPDLEISFIPINSAVPGFISKYKILYKNKGNQIQSGSVNFTFDDSILDVLLTSPTTTSKTTGNLKWNFTNLSPLETREILLNIRVNKPTDTPPANGGTILKYTAEITSSSTDEAPKDNTFNFDHVVVNSFDPNDKTCLEGAIVQSSKIGDYVHYVIRFENSGTYKAQNVTVRDVIDTNKFDITTLIPQTGSHLFTTKIADGNKVEFLFEGIDLPFDDANNDGYVSFKIKTKSTLKAGDEFSNSSSIYFDYNSAIVTNTATTKIEGTLSNPNFSTTSNFIIYPNPVHDILFISKKQDQEIKSLNVYNTLGQIILSYPNANALSQINVSNLPSGSYFIKIKSDNGVSNSTFIKK</sequence>
<gene>
    <name evidence="5" type="ORF">LNP81_02520</name>
</gene>
<dbReference type="PANTHER" id="PTHR42754:SF1">
    <property type="entry name" value="LIPOPROTEIN"/>
    <property type="match status" value="1"/>
</dbReference>
<evidence type="ECO:0000256" key="1">
    <source>
        <dbReference type="ARBA" id="ARBA00022729"/>
    </source>
</evidence>